<dbReference type="Pfam" id="PF08357">
    <property type="entry name" value="SEFIR"/>
    <property type="match status" value="1"/>
</dbReference>
<gene>
    <name evidence="4" type="ORF">CLODIP_2_CD14304</name>
</gene>
<dbReference type="OrthoDB" id="8190413at2759"/>
<keyword evidence="2" id="KW-0472">Membrane</keyword>
<dbReference type="Proteomes" id="UP000494165">
    <property type="component" value="Unassembled WGS sequence"/>
</dbReference>
<sequence length="539" mass="61460">MLYYIFICHLKNTNHNPLKFPDCKTLSLRGNSNDALGTIKLKPYHHGTQETSHFTAYNLTFSNIKWTSAVLRYTWEEKGKEGKFCRKFEIVGDVLPGKKLFYDCNFFGGNVQNTVVKLEVMMERGKQRSLKKLTFKVQPYESLEQEMRRDADTASWQVFAYVDISSEKTKIVNIGYNNKFGPLQFKVTANGSSDNIVKMSDNVTGSTLVAFQSSDLYLPVNFIIQPVNGKCKGECQSVTTPIIDNEPPSYSFVIFSIIPFLLVLALLAFLVLVFLPTKRKYQLIGIPRPTVLIMYKANHDFHSALVEHLANFLTKKNMDVLLDTHEIAKLSDPDPSRWASNAIEGADVILIVSSPSCCPNRKDGIYGRQVYDLMEREIRNNTTKEGCRLARILLPYCSKNDFSAAMNYPIFSVPNEMTKLINFVHKLNDSVCRIVLPFTARENQDLIDLSRKIYLCQQRMEAHEVLDDDKGSMFTLDLTHDLSPDKCSVGDKSVETVCTDVKEDSLYPNMRLLNLEGRQDEEETTRLTSRPDIEKLQHL</sequence>
<feature type="transmembrane region" description="Helical" evidence="2">
    <location>
        <begin position="250"/>
        <end position="275"/>
    </location>
</feature>
<organism evidence="4 5">
    <name type="scientific">Cloeon dipterum</name>
    <dbReference type="NCBI Taxonomy" id="197152"/>
    <lineage>
        <taxon>Eukaryota</taxon>
        <taxon>Metazoa</taxon>
        <taxon>Ecdysozoa</taxon>
        <taxon>Arthropoda</taxon>
        <taxon>Hexapoda</taxon>
        <taxon>Insecta</taxon>
        <taxon>Pterygota</taxon>
        <taxon>Palaeoptera</taxon>
        <taxon>Ephemeroptera</taxon>
        <taxon>Pisciforma</taxon>
        <taxon>Baetidae</taxon>
        <taxon>Cloeon</taxon>
    </lineage>
</organism>
<keyword evidence="2" id="KW-1133">Transmembrane helix</keyword>
<accession>A0A8S1BUA1</accession>
<keyword evidence="5" id="KW-1185">Reference proteome</keyword>
<reference evidence="4 5" key="1">
    <citation type="submission" date="2020-04" db="EMBL/GenBank/DDBJ databases">
        <authorList>
            <person name="Alioto T."/>
            <person name="Alioto T."/>
            <person name="Gomez Garrido J."/>
        </authorList>
    </citation>
    <scope>NUCLEOTIDE SEQUENCE [LARGE SCALE GENOMIC DNA]</scope>
</reference>
<keyword evidence="2" id="KW-0812">Transmembrane</keyword>
<proteinExistence type="predicted"/>
<feature type="domain" description="SEFIR" evidence="3">
    <location>
        <begin position="290"/>
        <end position="356"/>
    </location>
</feature>
<evidence type="ECO:0000256" key="1">
    <source>
        <dbReference type="SAM" id="MobiDB-lite"/>
    </source>
</evidence>
<feature type="compositionally biased region" description="Basic and acidic residues" evidence="1">
    <location>
        <begin position="529"/>
        <end position="539"/>
    </location>
</feature>
<dbReference type="AlphaFoldDB" id="A0A8S1BUA1"/>
<dbReference type="Gene3D" id="3.40.50.11530">
    <property type="match status" value="1"/>
</dbReference>
<dbReference type="InterPro" id="IPR013568">
    <property type="entry name" value="SEFIR_dom"/>
</dbReference>
<comment type="caution">
    <text evidence="4">The sequence shown here is derived from an EMBL/GenBank/DDBJ whole genome shotgun (WGS) entry which is preliminary data.</text>
</comment>
<protein>
    <recommendedName>
        <fullName evidence="3">SEFIR domain-containing protein</fullName>
    </recommendedName>
</protein>
<feature type="region of interest" description="Disordered" evidence="1">
    <location>
        <begin position="517"/>
        <end position="539"/>
    </location>
</feature>
<evidence type="ECO:0000313" key="5">
    <source>
        <dbReference type="Proteomes" id="UP000494165"/>
    </source>
</evidence>
<dbReference type="EMBL" id="CADEPI010000009">
    <property type="protein sequence ID" value="CAB3362518.1"/>
    <property type="molecule type" value="Genomic_DNA"/>
</dbReference>
<evidence type="ECO:0000256" key="2">
    <source>
        <dbReference type="SAM" id="Phobius"/>
    </source>
</evidence>
<name>A0A8S1BUA1_9INSE</name>
<evidence type="ECO:0000313" key="4">
    <source>
        <dbReference type="EMBL" id="CAB3362518.1"/>
    </source>
</evidence>
<evidence type="ECO:0000259" key="3">
    <source>
        <dbReference type="Pfam" id="PF08357"/>
    </source>
</evidence>